<feature type="domain" description="Phospholipase/carboxylesterase/thioesterase" evidence="2">
    <location>
        <begin position="56"/>
        <end position="253"/>
    </location>
</feature>
<dbReference type="RefSeq" id="WP_273629885.1">
    <property type="nucleotide sequence ID" value="NZ_CP117167.1"/>
</dbReference>
<dbReference type="EMBL" id="CP117167">
    <property type="protein sequence ID" value="WCT11696.1"/>
    <property type="molecule type" value="Genomic_DNA"/>
</dbReference>
<proteinExistence type="predicted"/>
<dbReference type="Gene3D" id="3.40.50.1820">
    <property type="entry name" value="alpha/beta hydrolase"/>
    <property type="match status" value="1"/>
</dbReference>
<keyword evidence="1" id="KW-0732">Signal</keyword>
<protein>
    <submittedName>
        <fullName evidence="3">Prolyl oligopeptidase family serine peptidase</fullName>
    </submittedName>
</protein>
<organism evidence="3 4">
    <name type="scientific">Mucilaginibacter jinjuensis</name>
    <dbReference type="NCBI Taxonomy" id="1176721"/>
    <lineage>
        <taxon>Bacteria</taxon>
        <taxon>Pseudomonadati</taxon>
        <taxon>Bacteroidota</taxon>
        <taxon>Sphingobacteriia</taxon>
        <taxon>Sphingobacteriales</taxon>
        <taxon>Sphingobacteriaceae</taxon>
        <taxon>Mucilaginibacter</taxon>
    </lineage>
</organism>
<reference evidence="3 4" key="1">
    <citation type="submission" date="2023-02" db="EMBL/GenBank/DDBJ databases">
        <title>Genome sequence of Mucilaginibacter jinjuensis strain KACC 16571.</title>
        <authorList>
            <person name="Kim S."/>
            <person name="Heo J."/>
            <person name="Kwon S.-W."/>
        </authorList>
    </citation>
    <scope>NUCLEOTIDE SEQUENCE [LARGE SCALE GENOMIC DNA]</scope>
    <source>
        <strain evidence="3 4">KACC 16571</strain>
    </source>
</reference>
<name>A0ABY7T5T0_9SPHI</name>
<dbReference type="SUPFAM" id="SSF53474">
    <property type="entry name" value="alpha/beta-Hydrolases"/>
    <property type="match status" value="1"/>
</dbReference>
<evidence type="ECO:0000313" key="4">
    <source>
        <dbReference type="Proteomes" id="UP001216139"/>
    </source>
</evidence>
<keyword evidence="4" id="KW-1185">Reference proteome</keyword>
<dbReference type="InterPro" id="IPR050955">
    <property type="entry name" value="Plant_Biomass_Hydrol_Est"/>
</dbReference>
<dbReference type="Proteomes" id="UP001216139">
    <property type="component" value="Chromosome"/>
</dbReference>
<gene>
    <name evidence="3" type="ORF">PQO05_23480</name>
</gene>
<sequence length="267" mass="29579">MIIVKKYFLVVMLGLGLALPVLSHAQSTGKFEKGLYAEKKDTLPYQILMPENFDPQKKYPLVIVLHGAGERGNDNQAQMKYGTGLFLNATSREKYPAIVIYPQCPANGFWSNVKYKRDTVANKNVFDFQEGGAPTKAMTALMGLIDNFLDKPYVNKHQVYIGGLSMGGMGTFEIIRREPKIFAAAFAICGGDNTNNAKIYAKKVPLWIFHGAKDDTVSPDHSIVMVEAIKAAGGDPKFTLYPNDGHNSWDDAFAEPDLLPWLFGHVK</sequence>
<dbReference type="InterPro" id="IPR029058">
    <property type="entry name" value="AB_hydrolase_fold"/>
</dbReference>
<dbReference type="Pfam" id="PF02230">
    <property type="entry name" value="Abhydrolase_2"/>
    <property type="match status" value="1"/>
</dbReference>
<evidence type="ECO:0000259" key="2">
    <source>
        <dbReference type="Pfam" id="PF02230"/>
    </source>
</evidence>
<dbReference type="PANTHER" id="PTHR43037:SF1">
    <property type="entry name" value="BLL1128 PROTEIN"/>
    <property type="match status" value="1"/>
</dbReference>
<dbReference type="InterPro" id="IPR003140">
    <property type="entry name" value="PLipase/COase/thioEstase"/>
</dbReference>
<evidence type="ECO:0000256" key="1">
    <source>
        <dbReference type="ARBA" id="ARBA00022729"/>
    </source>
</evidence>
<evidence type="ECO:0000313" key="3">
    <source>
        <dbReference type="EMBL" id="WCT11696.1"/>
    </source>
</evidence>
<accession>A0ABY7T5T0</accession>
<dbReference type="PANTHER" id="PTHR43037">
    <property type="entry name" value="UNNAMED PRODUCT-RELATED"/>
    <property type="match status" value="1"/>
</dbReference>